<organism evidence="1 2">
    <name type="scientific">Dialister micraerophilus UPII 345-E</name>
    <dbReference type="NCBI Taxonomy" id="910314"/>
    <lineage>
        <taxon>Bacteria</taxon>
        <taxon>Bacillati</taxon>
        <taxon>Bacillota</taxon>
        <taxon>Negativicutes</taxon>
        <taxon>Veillonellales</taxon>
        <taxon>Veillonellaceae</taxon>
        <taxon>Dialister</taxon>
    </lineage>
</organism>
<dbReference type="Pfam" id="PF09956">
    <property type="entry name" value="Phage_cement_2"/>
    <property type="match status" value="1"/>
</dbReference>
<protein>
    <submittedName>
        <fullName evidence="1">Uncharacterized protein</fullName>
    </submittedName>
</protein>
<dbReference type="Proteomes" id="UP000004594">
    <property type="component" value="Unassembled WGS sequence"/>
</dbReference>
<accession>E4LA51</accession>
<dbReference type="RefSeq" id="WP_007555117.1">
    <property type="nucleotide sequence ID" value="NZ_AENT01000027.1"/>
</dbReference>
<dbReference type="PIRSF" id="PIRSF030771">
    <property type="entry name" value="UCP030771"/>
    <property type="match status" value="1"/>
</dbReference>
<name>E4LA51_9FIRM</name>
<dbReference type="AlphaFoldDB" id="E4LA51"/>
<proteinExistence type="predicted"/>
<dbReference type="OrthoDB" id="1682205at2"/>
<gene>
    <name evidence="1" type="ORF">HMPREF9220_0618</name>
</gene>
<evidence type="ECO:0000313" key="1">
    <source>
        <dbReference type="EMBL" id="EFR42358.1"/>
    </source>
</evidence>
<comment type="caution">
    <text evidence="1">The sequence shown here is derived from an EMBL/GenBank/DDBJ whole genome shotgun (WGS) entry which is preliminary data.</text>
</comment>
<sequence>MINAEFVQVGAIIDYKVDNAVGYHEAVVIGDILGVTRKSGKKGDIVACDIEGVFRIKKKTGEEIKQGKACYFTTDGITGTKTGAEPKCISVENATSEQETILVKINA</sequence>
<dbReference type="InterPro" id="IPR011231">
    <property type="entry name" value="Phage_VT1-Sakai_H0018"/>
</dbReference>
<reference evidence="1 2" key="1">
    <citation type="submission" date="2010-11" db="EMBL/GenBank/DDBJ databases">
        <authorList>
            <person name="Durkin A.S."/>
            <person name="Madupu R."/>
            <person name="Torralba M."/>
            <person name="Gillis M."/>
            <person name="Methe B."/>
            <person name="Sutton G."/>
            <person name="Nelson K.E."/>
        </authorList>
    </citation>
    <scope>NUCLEOTIDE SEQUENCE [LARGE SCALE GENOMIC DNA]</scope>
    <source>
        <strain evidence="1 2">UPII 345-E</strain>
    </source>
</reference>
<evidence type="ECO:0000313" key="2">
    <source>
        <dbReference type="Proteomes" id="UP000004594"/>
    </source>
</evidence>
<dbReference type="EMBL" id="AENT01000027">
    <property type="protein sequence ID" value="EFR42358.1"/>
    <property type="molecule type" value="Genomic_DNA"/>
</dbReference>